<sequence>MRKTRIAIVGVGLAATTHALALNYLRDEVEVVRNEPLNTLAGDNDGSGSKA</sequence>
<evidence type="ECO:0000313" key="3">
    <source>
        <dbReference type="Proteomes" id="UP001629230"/>
    </source>
</evidence>
<protein>
    <submittedName>
        <fullName evidence="2">Uncharacterized protein</fullName>
    </submittedName>
</protein>
<proteinExistence type="predicted"/>
<reference evidence="2 3" key="1">
    <citation type="journal article" date="2024" name="Chem. Sci.">
        <title>Discovery of megapolipeptins by genome mining of a Burkholderiales bacteria collection.</title>
        <authorList>
            <person name="Paulo B.S."/>
            <person name="Recchia M.J.J."/>
            <person name="Lee S."/>
            <person name="Fergusson C.H."/>
            <person name="Romanowski S.B."/>
            <person name="Hernandez A."/>
            <person name="Krull N."/>
            <person name="Liu D.Y."/>
            <person name="Cavanagh H."/>
            <person name="Bos A."/>
            <person name="Gray C.A."/>
            <person name="Murphy B.T."/>
            <person name="Linington R.G."/>
            <person name="Eustaquio A.S."/>
        </authorList>
    </citation>
    <scope>NUCLEOTIDE SEQUENCE [LARGE SCALE GENOMIC DNA]</scope>
    <source>
        <strain evidence="2 3">RL17-350-BIC-A</strain>
    </source>
</reference>
<keyword evidence="3" id="KW-1185">Reference proteome</keyword>
<gene>
    <name evidence="2" type="ORF">PQR57_43750</name>
</gene>
<feature type="chain" id="PRO_5045341765" evidence="1">
    <location>
        <begin position="22"/>
        <end position="51"/>
    </location>
</feature>
<dbReference type="Proteomes" id="UP001629230">
    <property type="component" value="Unassembled WGS sequence"/>
</dbReference>
<name>A0ABW9B6D6_9BURK</name>
<keyword evidence="1" id="KW-0732">Signal</keyword>
<evidence type="ECO:0000313" key="2">
    <source>
        <dbReference type="EMBL" id="MFM0007835.1"/>
    </source>
</evidence>
<feature type="signal peptide" evidence="1">
    <location>
        <begin position="1"/>
        <end position="21"/>
    </location>
</feature>
<organism evidence="2 3">
    <name type="scientific">Paraburkholderia dipogonis</name>
    <dbReference type="NCBI Taxonomy" id="1211383"/>
    <lineage>
        <taxon>Bacteria</taxon>
        <taxon>Pseudomonadati</taxon>
        <taxon>Pseudomonadota</taxon>
        <taxon>Betaproteobacteria</taxon>
        <taxon>Burkholderiales</taxon>
        <taxon>Burkholderiaceae</taxon>
        <taxon>Paraburkholderia</taxon>
    </lineage>
</organism>
<dbReference type="RefSeq" id="WP_408182611.1">
    <property type="nucleotide sequence ID" value="NZ_JAQQEZ010000070.1"/>
</dbReference>
<comment type="caution">
    <text evidence="2">The sequence shown here is derived from an EMBL/GenBank/DDBJ whole genome shotgun (WGS) entry which is preliminary data.</text>
</comment>
<dbReference type="EMBL" id="JAQQEZ010000070">
    <property type="protein sequence ID" value="MFM0007835.1"/>
    <property type="molecule type" value="Genomic_DNA"/>
</dbReference>
<accession>A0ABW9B6D6</accession>
<evidence type="ECO:0000256" key="1">
    <source>
        <dbReference type="SAM" id="SignalP"/>
    </source>
</evidence>